<reference evidence="9 10" key="1">
    <citation type="submission" date="2018-11" db="EMBL/GenBank/DDBJ databases">
        <title>Genome sequence of Apiotrichum porosum DSM 27194.</title>
        <authorList>
            <person name="Aliyu H."/>
            <person name="Gorte O."/>
            <person name="Ochsenreither K."/>
        </authorList>
    </citation>
    <scope>NUCLEOTIDE SEQUENCE [LARGE SCALE GENOMIC DNA]</scope>
    <source>
        <strain evidence="9 10">DSM 27194</strain>
    </source>
</reference>
<dbReference type="InterPro" id="IPR016964">
    <property type="entry name" value="Sigma2_recept"/>
</dbReference>
<dbReference type="PANTHER" id="PTHR31204">
    <property type="entry name" value="SIGMA INTRACELLULAR RECEPTOR 2"/>
    <property type="match status" value="1"/>
</dbReference>
<dbReference type="PIRSF" id="PIRSF031032">
    <property type="entry name" value="TMP_97_prd"/>
    <property type="match status" value="1"/>
</dbReference>
<keyword evidence="5 7" id="KW-1133">Transmembrane helix</keyword>
<feature type="transmembrane region" description="Helical" evidence="7">
    <location>
        <begin position="101"/>
        <end position="120"/>
    </location>
</feature>
<gene>
    <name evidence="9" type="ORF">EHS24_008347</name>
</gene>
<dbReference type="Pfam" id="PF05241">
    <property type="entry name" value="EBP"/>
    <property type="match status" value="1"/>
</dbReference>
<feature type="transmembrane region" description="Helical" evidence="7">
    <location>
        <begin position="12"/>
        <end position="33"/>
    </location>
</feature>
<feature type="domain" description="EXPERA" evidence="8">
    <location>
        <begin position="9"/>
        <end position="151"/>
    </location>
</feature>
<evidence type="ECO:0000313" key="10">
    <source>
        <dbReference type="Proteomes" id="UP000279236"/>
    </source>
</evidence>
<keyword evidence="6 7" id="KW-0472">Membrane</keyword>
<feature type="transmembrane region" description="Helical" evidence="7">
    <location>
        <begin position="71"/>
        <end position="94"/>
    </location>
</feature>
<organism evidence="9 10">
    <name type="scientific">Apiotrichum porosum</name>
    <dbReference type="NCBI Taxonomy" id="105984"/>
    <lineage>
        <taxon>Eukaryota</taxon>
        <taxon>Fungi</taxon>
        <taxon>Dikarya</taxon>
        <taxon>Basidiomycota</taxon>
        <taxon>Agaricomycotina</taxon>
        <taxon>Tremellomycetes</taxon>
        <taxon>Trichosporonales</taxon>
        <taxon>Trichosporonaceae</taxon>
        <taxon>Apiotrichum</taxon>
    </lineage>
</organism>
<evidence type="ECO:0000256" key="7">
    <source>
        <dbReference type="PIRNR" id="PIRNR031032"/>
    </source>
</evidence>
<evidence type="ECO:0000256" key="1">
    <source>
        <dbReference type="ARBA" id="ARBA00004477"/>
    </source>
</evidence>
<comment type="similarity">
    <text evidence="2">Belongs to the TMEM97/sigma-2 receptor family.</text>
</comment>
<keyword evidence="4 7" id="KW-0256">Endoplasmic reticulum</keyword>
<evidence type="ECO:0000259" key="8">
    <source>
        <dbReference type="PROSITE" id="PS51751"/>
    </source>
</evidence>
<dbReference type="RefSeq" id="XP_028475637.1">
    <property type="nucleotide sequence ID" value="XM_028623663.1"/>
</dbReference>
<dbReference type="GeneID" id="39592890"/>
<dbReference type="AlphaFoldDB" id="A0A427XQ28"/>
<dbReference type="PANTHER" id="PTHR31204:SF1">
    <property type="entry name" value="SIGMA INTRACELLULAR RECEPTOR 2"/>
    <property type="match status" value="1"/>
</dbReference>
<dbReference type="OrthoDB" id="433124at2759"/>
<evidence type="ECO:0000256" key="4">
    <source>
        <dbReference type="ARBA" id="ARBA00022824"/>
    </source>
</evidence>
<dbReference type="InterPro" id="IPR051987">
    <property type="entry name" value="Sigma-2_receptor-like"/>
</dbReference>
<evidence type="ECO:0000256" key="3">
    <source>
        <dbReference type="ARBA" id="ARBA00022692"/>
    </source>
</evidence>
<dbReference type="InterPro" id="IPR033118">
    <property type="entry name" value="EXPERA"/>
</dbReference>
<feature type="transmembrane region" description="Helical" evidence="7">
    <location>
        <begin position="140"/>
        <end position="162"/>
    </location>
</feature>
<name>A0A427XQ28_9TREE</name>
<dbReference type="EMBL" id="RSCE01000007">
    <property type="protein sequence ID" value="RSH80918.1"/>
    <property type="molecule type" value="Genomic_DNA"/>
</dbReference>
<dbReference type="STRING" id="105984.A0A427XQ28"/>
<keyword evidence="3 7" id="KW-0812">Transmembrane</keyword>
<accession>A0A427XQ28</accession>
<comment type="caution">
    <text evidence="9">The sequence shown here is derived from an EMBL/GenBank/DDBJ whole genome shotgun (WGS) entry which is preliminary data.</text>
</comment>
<evidence type="ECO:0000256" key="6">
    <source>
        <dbReference type="ARBA" id="ARBA00023136"/>
    </source>
</evidence>
<protein>
    <recommendedName>
        <fullName evidence="7">Efficient mitochondria targeting-associated protein 19</fullName>
    </recommendedName>
</protein>
<keyword evidence="10" id="KW-1185">Reference proteome</keyword>
<evidence type="ECO:0000313" key="9">
    <source>
        <dbReference type="EMBL" id="RSH80918.1"/>
    </source>
</evidence>
<comment type="subcellular location">
    <subcellularLocation>
        <location evidence="1">Endoplasmic reticulum membrane</location>
        <topology evidence="1">Multi-pass membrane protein</topology>
    </subcellularLocation>
</comment>
<dbReference type="Proteomes" id="UP000279236">
    <property type="component" value="Unassembled WGS sequence"/>
</dbReference>
<evidence type="ECO:0000256" key="2">
    <source>
        <dbReference type="ARBA" id="ARBA00009096"/>
    </source>
</evidence>
<proteinExistence type="inferred from homology"/>
<dbReference type="PROSITE" id="PS51751">
    <property type="entry name" value="EXPERA"/>
    <property type="match status" value="1"/>
</dbReference>
<sequence length="171" mass="19113">MSRFAGRPLDRVWFTFLVMHLPTTLLVDLQVLYPASWVDGTPMQRLVQWYMDMTKDPVLSAGFTGGPEWDWFRSFICIEAFFQAPCFAIGAYMLWKNDRRVYPLLVAYGASTATTLVPVLQALFAADISTVELGMLLGSYVPFLVLPLGMAVDFGCRLVSIVSQADAAKKL</sequence>
<dbReference type="GO" id="GO:0005789">
    <property type="term" value="C:endoplasmic reticulum membrane"/>
    <property type="evidence" value="ECO:0007669"/>
    <property type="project" value="UniProtKB-SubCell"/>
</dbReference>
<evidence type="ECO:0000256" key="5">
    <source>
        <dbReference type="ARBA" id="ARBA00022989"/>
    </source>
</evidence>